<dbReference type="Proteomes" id="UP000183275">
    <property type="component" value="Unassembled WGS sequence"/>
</dbReference>
<proteinExistence type="predicted"/>
<reference evidence="2" key="1">
    <citation type="submission" date="2016-10" db="EMBL/GenBank/DDBJ databases">
        <authorList>
            <person name="Varghese N."/>
        </authorList>
    </citation>
    <scope>NUCLEOTIDE SEQUENCE [LARGE SCALE GENOMIC DNA]</scope>
    <source>
        <strain evidence="2">CGMCC 1.12284</strain>
    </source>
</reference>
<dbReference type="RefSeq" id="WP_049989124.1">
    <property type="nucleotide sequence ID" value="NZ_FOIS01000005.1"/>
</dbReference>
<protein>
    <submittedName>
        <fullName evidence="1">Uncharacterized protein</fullName>
    </submittedName>
</protein>
<keyword evidence="2" id="KW-1185">Reference proteome</keyword>
<sequence>MVVFLANRTNLQSKRLHDRIRTRLSDEFDTVQRRRAEPREAGQYRVVGEVNPRRYLDDAEYPATTARVEVGFQLQPNDSYEYYWFNWIEPDRSTLVGWHQDDTHADLGPVHRQVNDGSEAIDQQRARFIDSHPLDVVERRLGALPAVLSAVEWDGERPVGFDPTVAAVE</sequence>
<evidence type="ECO:0000313" key="2">
    <source>
        <dbReference type="Proteomes" id="UP000183275"/>
    </source>
</evidence>
<evidence type="ECO:0000313" key="1">
    <source>
        <dbReference type="EMBL" id="SEW30171.1"/>
    </source>
</evidence>
<accession>A0A1I0QSG7</accession>
<gene>
    <name evidence="1" type="ORF">SAMN05216285_3815</name>
</gene>
<dbReference type="eggNOG" id="arCOG04517">
    <property type="taxonomic scope" value="Archaea"/>
</dbReference>
<dbReference type="EMBL" id="FOIS01000005">
    <property type="protein sequence ID" value="SEW30171.1"/>
    <property type="molecule type" value="Genomic_DNA"/>
</dbReference>
<dbReference type="OrthoDB" id="165318at2157"/>
<organism evidence="1 2">
    <name type="scientific">Natrinema salifodinae</name>
    <dbReference type="NCBI Taxonomy" id="1202768"/>
    <lineage>
        <taxon>Archaea</taxon>
        <taxon>Methanobacteriati</taxon>
        <taxon>Methanobacteriota</taxon>
        <taxon>Stenosarchaea group</taxon>
        <taxon>Halobacteria</taxon>
        <taxon>Halobacteriales</taxon>
        <taxon>Natrialbaceae</taxon>
        <taxon>Natrinema</taxon>
    </lineage>
</organism>
<name>A0A1I0QSG7_9EURY</name>
<dbReference type="AlphaFoldDB" id="A0A1I0QSG7"/>